<evidence type="ECO:0000313" key="2">
    <source>
        <dbReference type="EMBL" id="SEQ42208.1"/>
    </source>
</evidence>
<accession>A0A1H9FXJ0</accession>
<dbReference type="STRING" id="1036181.SAMN05421756_103410"/>
<reference evidence="3" key="1">
    <citation type="submission" date="2016-10" db="EMBL/GenBank/DDBJ databases">
        <authorList>
            <person name="Varghese N."/>
            <person name="Submissions S."/>
        </authorList>
    </citation>
    <scope>NUCLEOTIDE SEQUENCE [LARGE SCALE GENOMIC DNA]</scope>
    <source>
        <strain evidence="3">CGMCC 4.6856</strain>
    </source>
</reference>
<dbReference type="Proteomes" id="UP000198504">
    <property type="component" value="Unassembled WGS sequence"/>
</dbReference>
<dbReference type="AlphaFoldDB" id="A0A1H9FXJ0"/>
<keyword evidence="3" id="KW-1185">Reference proteome</keyword>
<feature type="region of interest" description="Disordered" evidence="1">
    <location>
        <begin position="14"/>
        <end position="37"/>
    </location>
</feature>
<dbReference type="InterPro" id="IPR013207">
    <property type="entry name" value="LGFP"/>
</dbReference>
<organism evidence="2 3">
    <name type="scientific">Microlunatus flavus</name>
    <dbReference type="NCBI Taxonomy" id="1036181"/>
    <lineage>
        <taxon>Bacteria</taxon>
        <taxon>Bacillati</taxon>
        <taxon>Actinomycetota</taxon>
        <taxon>Actinomycetes</taxon>
        <taxon>Propionibacteriales</taxon>
        <taxon>Propionibacteriaceae</taxon>
        <taxon>Microlunatus</taxon>
    </lineage>
</organism>
<protein>
    <submittedName>
        <fullName evidence="2">LGFP repeat-containing protein</fullName>
    </submittedName>
</protein>
<dbReference type="EMBL" id="FOFA01000003">
    <property type="protein sequence ID" value="SEQ42208.1"/>
    <property type="molecule type" value="Genomic_DNA"/>
</dbReference>
<gene>
    <name evidence="2" type="ORF">SAMN05421756_103410</name>
</gene>
<evidence type="ECO:0000256" key="1">
    <source>
        <dbReference type="SAM" id="MobiDB-lite"/>
    </source>
</evidence>
<sequence length="171" mass="18913">MSAIDDKWAALGGPGGFLGWPQDEGAGSEEMDTNPPGGRCRDFQGSSIYVKSGVGAFEVHGDIRLAWVRWRAVGGVLGFPTTDETSTPDGRGRYNHFERGSIYWTPQTGAHVVYGDIRQRWAAMGWERSRLGYPTSDERDSSTPGGRMNDFEGGVIFWTPPHELDVRFQID</sequence>
<dbReference type="Pfam" id="PF08310">
    <property type="entry name" value="LGFP"/>
    <property type="match status" value="3"/>
</dbReference>
<proteinExistence type="predicted"/>
<name>A0A1H9FXJ0_9ACTN</name>
<evidence type="ECO:0000313" key="3">
    <source>
        <dbReference type="Proteomes" id="UP000198504"/>
    </source>
</evidence>